<evidence type="ECO:0000313" key="3">
    <source>
        <dbReference type="Proteomes" id="UP001305521"/>
    </source>
</evidence>
<organism evidence="2 3">
    <name type="scientific">Sediminicoccus rosea</name>
    <dbReference type="NCBI Taxonomy" id="1225128"/>
    <lineage>
        <taxon>Bacteria</taxon>
        <taxon>Pseudomonadati</taxon>
        <taxon>Pseudomonadota</taxon>
        <taxon>Alphaproteobacteria</taxon>
        <taxon>Acetobacterales</taxon>
        <taxon>Roseomonadaceae</taxon>
        <taxon>Sediminicoccus</taxon>
    </lineage>
</organism>
<keyword evidence="1" id="KW-0472">Membrane</keyword>
<keyword evidence="1" id="KW-0812">Transmembrane</keyword>
<keyword evidence="3" id="KW-1185">Reference proteome</keyword>
<name>A0ABZ0PFC9_9PROT</name>
<protein>
    <submittedName>
        <fullName evidence="2">DUF3422 domain-containing protein</fullName>
    </submittedName>
</protein>
<dbReference type="EMBL" id="CP137852">
    <property type="protein sequence ID" value="WPB84434.1"/>
    <property type="molecule type" value="Genomic_DNA"/>
</dbReference>
<dbReference type="Pfam" id="PF11902">
    <property type="entry name" value="DUF3422"/>
    <property type="match status" value="1"/>
</dbReference>
<accession>A0ABZ0PFC9</accession>
<gene>
    <name evidence="2" type="ORF">R9Z33_20355</name>
</gene>
<evidence type="ECO:0000313" key="2">
    <source>
        <dbReference type="EMBL" id="WPB84434.1"/>
    </source>
</evidence>
<reference evidence="2 3" key="1">
    <citation type="submission" date="2023-11" db="EMBL/GenBank/DDBJ databases">
        <title>Arctic aerobic anoxygenic photoheterotroph Sediminicoccus rosea KRV36 adapts its photosynthesis to long days of polar summer.</title>
        <authorList>
            <person name="Tomasch J."/>
            <person name="Kopejtka K."/>
            <person name="Bily T."/>
            <person name="Gardiner A.T."/>
            <person name="Gardian Z."/>
            <person name="Shivaramu S."/>
            <person name="Koblizek M."/>
            <person name="Engelhardt F."/>
            <person name="Kaftan D."/>
        </authorList>
    </citation>
    <scope>NUCLEOTIDE SEQUENCE [LARGE SCALE GENOMIC DNA]</scope>
    <source>
        <strain evidence="2 3">R-30</strain>
    </source>
</reference>
<feature type="transmembrane region" description="Helical" evidence="1">
    <location>
        <begin position="387"/>
        <end position="406"/>
    </location>
</feature>
<keyword evidence="1" id="KW-1133">Transmembrane helix</keyword>
<dbReference type="Proteomes" id="UP001305521">
    <property type="component" value="Chromosome"/>
</dbReference>
<feature type="transmembrane region" description="Helical" evidence="1">
    <location>
        <begin position="355"/>
        <end position="375"/>
    </location>
</feature>
<dbReference type="RefSeq" id="WP_318648395.1">
    <property type="nucleotide sequence ID" value="NZ_CP137852.1"/>
</dbReference>
<dbReference type="InterPro" id="IPR021830">
    <property type="entry name" value="DUF3422"/>
</dbReference>
<evidence type="ECO:0000256" key="1">
    <source>
        <dbReference type="SAM" id="Phobius"/>
    </source>
</evidence>
<proteinExistence type="predicted"/>
<sequence length="415" mass="44617">MNFPTHPARESLVGELHARPAIPIQGPARLSRLAMLAPDRAAEEAHLAALCARHGVQPPAPGAPWFLADFGAFRLRFERHTEFTGWNFVADGADPTRPFENPALAALPPEWLASLPGQAIAAMHITLVDTAPELCGFAGDSLSGAAVAGGEAMVFTDFRLHADGATHILVAEHPSPMVAGRLAQTLWEIETYRALALLALPAARAIGPGLASASEQLTRLSERLASLETLDSEREALEELTQIGGEIERANAATAERFSASAAYHRLVLRRLSELGETPLVGLPTLTRFLDRRMEPAMATVSATGARISALSVRTARLVDLLRARVAVTQEAQAEAQLATLAGTGRAQLRLQQTVEGLSVAGITYYLLTVLGYLLKPLPWETYGTKVETIIAVLVPLIAALVWLNLRKRRLESES</sequence>